<dbReference type="AlphaFoldDB" id="A0AAU7TYK5"/>
<dbReference type="EMBL" id="CP158292">
    <property type="protein sequence ID" value="XBV45763.1"/>
    <property type="molecule type" value="Genomic_DNA"/>
</dbReference>
<name>A0AAU7TYK5_9GAMM</name>
<organism evidence="1">
    <name type="scientific">Pantoea sp. BJ2</name>
    <dbReference type="NCBI Taxonomy" id="3141322"/>
    <lineage>
        <taxon>Bacteria</taxon>
        <taxon>Pseudomonadati</taxon>
        <taxon>Pseudomonadota</taxon>
        <taxon>Gammaproteobacteria</taxon>
        <taxon>Enterobacterales</taxon>
        <taxon>Erwiniaceae</taxon>
        <taxon>Pantoea</taxon>
    </lineage>
</organism>
<proteinExistence type="predicted"/>
<evidence type="ECO:0000313" key="1">
    <source>
        <dbReference type="EMBL" id="XBV45763.1"/>
    </source>
</evidence>
<reference evidence="1" key="1">
    <citation type="submission" date="2024-06" db="EMBL/GenBank/DDBJ databases">
        <title>Multiomics insights into the TNT degradation mechanism by Pantoea sp. BJ2 isolated from an ammunition destruction site.</title>
        <authorList>
            <person name="Luo J."/>
        </authorList>
    </citation>
    <scope>NUCLEOTIDE SEQUENCE</scope>
    <source>
        <strain evidence="1">BJ2</strain>
    </source>
</reference>
<dbReference type="RefSeq" id="WP_350261665.1">
    <property type="nucleotide sequence ID" value="NZ_CP158292.1"/>
</dbReference>
<protein>
    <recommendedName>
        <fullName evidence="2">Bacterial Ig-like domain-containing protein</fullName>
    </recommendedName>
</protein>
<accession>A0AAU7TYK5</accession>
<sequence>MQTSSHLKGLDFLREPDLSGQLPDVRLNSASGESLDALKARTTPIDNTNPYTSSHASCANAFIATAISIEHRYDEIHLELPLKGHETIAVMPEVVRHIMPYAEDIAFQTSQENVLPVINEEPEPEWNFDLLEAKFNAPLPQLWQPAIGMHHESVEIATLPERESAKPQLLVQVQSKVIAENEVIIDDLNEDEGSFSGDAPVGTTLYFYLDDVWVGSSEIDSQGRWQFELPTDISVAQHVFSAVPINPQGVMGGKVDYPFLTKPKIGEIIMPIDESESDKIEIALIDVITAEEEERLSLIPLILTDDMLQGWHTQDGLSDFDGLYGSTIFDVDEQEIIYANWH</sequence>
<evidence type="ECO:0008006" key="2">
    <source>
        <dbReference type="Google" id="ProtNLM"/>
    </source>
</evidence>
<gene>
    <name evidence="1" type="ORF">AAF463_05430</name>
</gene>